<sequence length="219" mass="23275">MSAKIEDITDLPEEQVPSHDATLEDDVSSSSGDEAPTAEDGTIPAGASVAVYSRNEKKARKAVIKLGLKQVPGITRVTLRRSKNILFVVSNPDVYRSASSGVYIVFGEAKIEDLSASAQANIAQQLQAAEAASQAAAVEAAPEEKGKGKEKEAELPAEEEEEGDVDDSGMEQKDIDLVMTQAGVSRAKAIKALRQNNFDIVSRCVPLSGIFLCSIEPET</sequence>
<proteinExistence type="predicted"/>
<dbReference type="Proteomes" id="UP001433508">
    <property type="component" value="Unassembled WGS sequence"/>
</dbReference>
<reference evidence="2" key="1">
    <citation type="journal article" date="2024" name="Front. Bioeng. Biotechnol.">
        <title>Genome-scale model development and genomic sequencing of the oleaginous clade Lipomyces.</title>
        <authorList>
            <person name="Czajka J.J."/>
            <person name="Han Y."/>
            <person name="Kim J."/>
            <person name="Mondo S.J."/>
            <person name="Hofstad B.A."/>
            <person name="Robles A."/>
            <person name="Haridas S."/>
            <person name="Riley R."/>
            <person name="LaButti K."/>
            <person name="Pangilinan J."/>
            <person name="Andreopoulos W."/>
            <person name="Lipzen A."/>
            <person name="Yan J."/>
            <person name="Wang M."/>
            <person name="Ng V."/>
            <person name="Grigoriev I.V."/>
            <person name="Spatafora J.W."/>
            <person name="Magnuson J.K."/>
            <person name="Baker S.E."/>
            <person name="Pomraning K.R."/>
        </authorList>
    </citation>
    <scope>NUCLEOTIDE SEQUENCE [LARGE SCALE GENOMIC DNA]</scope>
    <source>
        <strain evidence="2">CBS 7786</strain>
    </source>
</reference>
<name>A0ACC3T1E9_LIPKO</name>
<organism evidence="1 2">
    <name type="scientific">Lipomyces kononenkoae</name>
    <name type="common">Yeast</name>
    <dbReference type="NCBI Taxonomy" id="34357"/>
    <lineage>
        <taxon>Eukaryota</taxon>
        <taxon>Fungi</taxon>
        <taxon>Dikarya</taxon>
        <taxon>Ascomycota</taxon>
        <taxon>Saccharomycotina</taxon>
        <taxon>Lipomycetes</taxon>
        <taxon>Lipomycetales</taxon>
        <taxon>Lipomycetaceae</taxon>
        <taxon>Lipomyces</taxon>
    </lineage>
</organism>
<protein>
    <submittedName>
        <fullName evidence="1">NAC domain-containing protein</fullName>
    </submittedName>
</protein>
<evidence type="ECO:0000313" key="1">
    <source>
        <dbReference type="EMBL" id="KAK9237519.1"/>
    </source>
</evidence>
<accession>A0ACC3T1E9</accession>
<comment type="caution">
    <text evidence="1">The sequence shown here is derived from an EMBL/GenBank/DDBJ whole genome shotgun (WGS) entry which is preliminary data.</text>
</comment>
<evidence type="ECO:0000313" key="2">
    <source>
        <dbReference type="Proteomes" id="UP001433508"/>
    </source>
</evidence>
<dbReference type="EMBL" id="MU971368">
    <property type="protein sequence ID" value="KAK9237519.1"/>
    <property type="molecule type" value="Genomic_DNA"/>
</dbReference>
<keyword evidence="2" id="KW-1185">Reference proteome</keyword>
<gene>
    <name evidence="1" type="ORF">V1525DRAFT_343721</name>
</gene>